<accession>A0A8H6CVE3</accession>
<evidence type="ECO:0008006" key="3">
    <source>
        <dbReference type="Google" id="ProtNLM"/>
    </source>
</evidence>
<dbReference type="InterPro" id="IPR036770">
    <property type="entry name" value="Ankyrin_rpt-contain_sf"/>
</dbReference>
<evidence type="ECO:0000313" key="1">
    <source>
        <dbReference type="EMBL" id="KAF5693597.1"/>
    </source>
</evidence>
<proteinExistence type="predicted"/>
<dbReference type="Gene3D" id="1.25.40.20">
    <property type="entry name" value="Ankyrin repeat-containing domain"/>
    <property type="match status" value="1"/>
</dbReference>
<dbReference type="SUPFAM" id="SSF48403">
    <property type="entry name" value="Ankyrin repeat"/>
    <property type="match status" value="1"/>
</dbReference>
<sequence length="994" mass="112047">MAEAFGIAGSAFGTISLGLQLFKEISQYLDDIDGREEDLGEARNYATNIQLSLNALDVAISNAPTDDPTTKTAIDSCKFSCISAVNNLLAVVKQLGGPAITLPNGNAARAKELCAKLKYPFKKQNMEKLEESLSRTNIALQTILQVFQLNTGHVTTSALNNMHQAVAGLNAMSEKNKNTLGAIHKTSQFYGNRLSTIQQDLRELLILTRQSEDTNLLLRTLAQQVSDLTSRPSIDPKLLQNPESEIFIPSIQTTNYQGGGSMTFDSFCSCKTQRARYSQRHWGPFLLEAEVRSRDHHAPECPMSKLPESTRRTKRVFSLLIPTSQRLWGRASRVSLSFTTGAGILELGQTVAWIATVDERVSPVFRLVDTIKRYLSLPHKEMKTLLASCFRRLVWCYTNSHASITDVTKDGDTILGWALLNYLFTAGEYNADNIAELLHMLTIIAEPTSYTGSITAKGYRLFQAFPQAAEKFGPLTRAVLAQDRNRVQQLLERCPLYIHETNYCGQSPVHLAIETQNIAIISVLLHYADTRTLHTGDNRGIYPIDYVTRTRKPTKDPHTDCKGCKILEMLCRSDTALFPTSLSYSLGTEHDRHNCIHGRKIIIKGLAKRRAKLKELLCRRLSPAEREGMEVHQTRILDQNAARMQHQLEAQGCPVPTCLSVYDENFRSPYDHRSIYSLISDGETAEYAHQLGFYYSENEFADFICSLASHMSHEPKQGYWANRFSSSYLCWMIDHGTSISSRLPARTLPSPEIEVTAAHYFMASLGLSRQGQQELALYGPLSLAAVEIVFSETIVDRCGCWCSPGGCTPLVKLLEGIYWRRFSFESEEHLSRESERLIYGLLSATQGNIIEYQWIYVAIIRYYTFVELGLRHLCCLTVGDARGPLPEGEIQEIEEEDSSLLALFESLEEFFRWMRMTWAPRTQDVKEELDSQRLTDEQLRDAESVGVIWEAYGPQPMDESSEMSKLDLWDAMDDLDQIATDPERPIKEVLHTHS</sequence>
<organism evidence="1 2">
    <name type="scientific">Fusarium denticulatum</name>
    <dbReference type="NCBI Taxonomy" id="48507"/>
    <lineage>
        <taxon>Eukaryota</taxon>
        <taxon>Fungi</taxon>
        <taxon>Dikarya</taxon>
        <taxon>Ascomycota</taxon>
        <taxon>Pezizomycotina</taxon>
        <taxon>Sordariomycetes</taxon>
        <taxon>Hypocreomycetidae</taxon>
        <taxon>Hypocreales</taxon>
        <taxon>Nectriaceae</taxon>
        <taxon>Fusarium</taxon>
        <taxon>Fusarium fujikuroi species complex</taxon>
    </lineage>
</organism>
<reference evidence="1 2" key="1">
    <citation type="submission" date="2020-05" db="EMBL/GenBank/DDBJ databases">
        <title>Identification and distribution of gene clusters putatively required for synthesis of sphingolipid metabolism inhibitors in phylogenetically diverse species of the filamentous fungus Fusarium.</title>
        <authorList>
            <person name="Kim H.-S."/>
            <person name="Busman M."/>
            <person name="Brown D.W."/>
            <person name="Divon H."/>
            <person name="Uhlig S."/>
            <person name="Proctor R.H."/>
        </authorList>
    </citation>
    <scope>NUCLEOTIDE SEQUENCE [LARGE SCALE GENOMIC DNA]</scope>
    <source>
        <strain evidence="1 2">NRRL 25311</strain>
    </source>
</reference>
<keyword evidence="2" id="KW-1185">Reference proteome</keyword>
<comment type="caution">
    <text evidence="1">The sequence shown here is derived from an EMBL/GenBank/DDBJ whole genome shotgun (WGS) entry which is preliminary data.</text>
</comment>
<evidence type="ECO:0000313" key="2">
    <source>
        <dbReference type="Proteomes" id="UP000562682"/>
    </source>
</evidence>
<gene>
    <name evidence="1" type="ORF">FDENT_1829</name>
</gene>
<name>A0A8H6CVE3_9HYPO</name>
<dbReference type="EMBL" id="JAAOAK010000034">
    <property type="protein sequence ID" value="KAF5693597.1"/>
    <property type="molecule type" value="Genomic_DNA"/>
</dbReference>
<dbReference type="Proteomes" id="UP000562682">
    <property type="component" value="Unassembled WGS sequence"/>
</dbReference>
<protein>
    <recommendedName>
        <fullName evidence="3">Fungal N-terminal domain-containing protein</fullName>
    </recommendedName>
</protein>
<dbReference type="AlphaFoldDB" id="A0A8H6CVE3"/>